<proteinExistence type="predicted"/>
<keyword evidence="2" id="KW-1185">Reference proteome</keyword>
<evidence type="ECO:0000313" key="2">
    <source>
        <dbReference type="Proteomes" id="UP001208131"/>
    </source>
</evidence>
<comment type="caution">
    <text evidence="1">The sequence shown here is derived from an EMBL/GenBank/DDBJ whole genome shotgun (WGS) entry which is preliminary data.</text>
</comment>
<gene>
    <name evidence="1" type="ORF">OCV57_10885</name>
</gene>
<organism evidence="1 2">
    <name type="scientific">Hominimerdicola aceti</name>
    <dbReference type="NCBI Taxonomy" id="2981726"/>
    <lineage>
        <taxon>Bacteria</taxon>
        <taxon>Bacillati</taxon>
        <taxon>Bacillota</taxon>
        <taxon>Clostridia</taxon>
        <taxon>Eubacteriales</taxon>
        <taxon>Oscillospiraceae</taxon>
        <taxon>Hominimerdicola</taxon>
    </lineage>
</organism>
<sequence>MIEKIILDWLGAKLNVSAYLEEPKNPPKEYVLIDKLGSAENDFITSATIAVQSYSASLYGAAELNAKVKKAMSESVSQGDVCRCACTSDYNYTDTETKRYRYQAVFDVTYYDEE</sequence>
<reference evidence="1 2" key="1">
    <citation type="journal article" date="2021" name="ISME Commun">
        <title>Automated analysis of genomic sequences facilitates high-throughput and comprehensive description of bacteria.</title>
        <authorList>
            <person name="Hitch T.C.A."/>
        </authorList>
    </citation>
    <scope>NUCLEOTIDE SEQUENCE [LARGE SCALE GENOMIC DNA]</scope>
    <source>
        <strain evidence="1 2">Sanger_31</strain>
    </source>
</reference>
<name>A0AAE3LI30_9FIRM</name>
<dbReference type="EMBL" id="JAOQJZ010000012">
    <property type="protein sequence ID" value="MCU6706423.1"/>
    <property type="molecule type" value="Genomic_DNA"/>
</dbReference>
<evidence type="ECO:0000313" key="1">
    <source>
        <dbReference type="EMBL" id="MCU6706423.1"/>
    </source>
</evidence>
<accession>A0AAE3LI30</accession>
<dbReference type="Proteomes" id="UP001208131">
    <property type="component" value="Unassembled WGS sequence"/>
</dbReference>
<protein>
    <submittedName>
        <fullName evidence="1">Uncharacterized protein</fullName>
    </submittedName>
</protein>
<dbReference type="AlphaFoldDB" id="A0AAE3LI30"/>
<dbReference type="RefSeq" id="WP_267301562.1">
    <property type="nucleotide sequence ID" value="NZ_JAOQJZ010000012.1"/>
</dbReference>